<feature type="region of interest" description="Disordered" evidence="8">
    <location>
        <begin position="517"/>
        <end position="538"/>
    </location>
</feature>
<dbReference type="Gene3D" id="1.10.268.10">
    <property type="entry name" value="Topoisomerase, domain 3"/>
    <property type="match status" value="1"/>
</dbReference>
<dbReference type="Proteomes" id="UP000886786">
    <property type="component" value="Unassembled WGS sequence"/>
</dbReference>
<dbReference type="AlphaFoldDB" id="A0A9D0ZRG2"/>
<dbReference type="GO" id="GO:0009330">
    <property type="term" value="C:DNA topoisomerase type II (double strand cut, ATP-hydrolyzing) complex"/>
    <property type="evidence" value="ECO:0007669"/>
    <property type="project" value="TreeGrafter"/>
</dbReference>
<keyword evidence="3" id="KW-0799">Topoisomerase</keyword>
<keyword evidence="5" id="KW-0413">Isomerase</keyword>
<dbReference type="Gene3D" id="2.120.10.90">
    <property type="entry name" value="DNA gyrase/topoisomerase IV, subunit A, C-terminal"/>
    <property type="match status" value="1"/>
</dbReference>
<reference evidence="10" key="1">
    <citation type="submission" date="2020-10" db="EMBL/GenBank/DDBJ databases">
        <authorList>
            <person name="Gilroy R."/>
        </authorList>
    </citation>
    <scope>NUCLEOTIDE SEQUENCE</scope>
    <source>
        <strain evidence="10">CHK147-3167</strain>
    </source>
</reference>
<evidence type="ECO:0000256" key="7">
    <source>
        <dbReference type="SAM" id="Coils"/>
    </source>
</evidence>
<dbReference type="InterPro" id="IPR013760">
    <property type="entry name" value="Topo_IIA-like_dom_sf"/>
</dbReference>
<organism evidence="10 11">
    <name type="scientific">Candidatus Coprosoma intestinipullorum</name>
    <dbReference type="NCBI Taxonomy" id="2840752"/>
    <lineage>
        <taxon>Bacteria</taxon>
        <taxon>Bacillati</taxon>
        <taxon>Bacillota</taxon>
        <taxon>Bacillota incertae sedis</taxon>
        <taxon>Candidatus Coprosoma</taxon>
    </lineage>
</organism>
<dbReference type="EMBL" id="DVFV01000113">
    <property type="protein sequence ID" value="HIQ91289.1"/>
    <property type="molecule type" value="Genomic_DNA"/>
</dbReference>
<proteinExistence type="predicted"/>
<dbReference type="SUPFAM" id="SSF56719">
    <property type="entry name" value="Type II DNA topoisomerase"/>
    <property type="match status" value="1"/>
</dbReference>
<evidence type="ECO:0000256" key="8">
    <source>
        <dbReference type="SAM" id="MobiDB-lite"/>
    </source>
</evidence>
<evidence type="ECO:0000256" key="3">
    <source>
        <dbReference type="ARBA" id="ARBA00023029"/>
    </source>
</evidence>
<evidence type="ECO:0000256" key="1">
    <source>
        <dbReference type="ARBA" id="ARBA00000185"/>
    </source>
</evidence>
<dbReference type="PANTHER" id="PTHR43493">
    <property type="entry name" value="DNA GYRASE/TOPOISOMERASE SUBUNIT A"/>
    <property type="match status" value="1"/>
</dbReference>
<reference evidence="10" key="2">
    <citation type="journal article" date="2021" name="PeerJ">
        <title>Extensive microbial diversity within the chicken gut microbiome revealed by metagenomics and culture.</title>
        <authorList>
            <person name="Gilroy R."/>
            <person name="Ravi A."/>
            <person name="Getino M."/>
            <person name="Pursley I."/>
            <person name="Horton D.L."/>
            <person name="Alikhan N.F."/>
            <person name="Baker D."/>
            <person name="Gharbi K."/>
            <person name="Hall N."/>
            <person name="Watson M."/>
            <person name="Adriaenssens E.M."/>
            <person name="Foster-Nyarko E."/>
            <person name="Jarju S."/>
            <person name="Secka A."/>
            <person name="Antonio M."/>
            <person name="Oren A."/>
            <person name="Chaudhuri R.R."/>
            <person name="La Ragione R."/>
            <person name="Hildebrand F."/>
            <person name="Pallen M.J."/>
        </authorList>
    </citation>
    <scope>NUCLEOTIDE SEQUENCE</scope>
    <source>
        <strain evidence="10">CHK147-3167</strain>
    </source>
</reference>
<evidence type="ECO:0000256" key="5">
    <source>
        <dbReference type="ARBA" id="ARBA00023235"/>
    </source>
</evidence>
<dbReference type="InterPro" id="IPR002205">
    <property type="entry name" value="Topo_IIA_dom_A"/>
</dbReference>
<accession>A0A9D0ZRG2</accession>
<dbReference type="Pfam" id="PF00521">
    <property type="entry name" value="DNA_topoisoIV"/>
    <property type="match status" value="1"/>
</dbReference>
<dbReference type="GO" id="GO:0005524">
    <property type="term" value="F:ATP binding"/>
    <property type="evidence" value="ECO:0007669"/>
    <property type="project" value="InterPro"/>
</dbReference>
<evidence type="ECO:0000256" key="2">
    <source>
        <dbReference type="ARBA" id="ARBA00012895"/>
    </source>
</evidence>
<dbReference type="GO" id="GO:0003677">
    <property type="term" value="F:DNA binding"/>
    <property type="evidence" value="ECO:0007669"/>
    <property type="project" value="UniProtKB-UniRule"/>
</dbReference>
<dbReference type="InterPro" id="IPR013757">
    <property type="entry name" value="Topo_IIA_A_a_sf"/>
</dbReference>
<dbReference type="Gene3D" id="3.30.1360.40">
    <property type="match status" value="1"/>
</dbReference>
<dbReference type="GO" id="GO:0005737">
    <property type="term" value="C:cytoplasm"/>
    <property type="evidence" value="ECO:0007669"/>
    <property type="project" value="TreeGrafter"/>
</dbReference>
<keyword evidence="7" id="KW-0175">Coiled coil</keyword>
<name>A0A9D0ZRG2_9FIRM</name>
<dbReference type="InterPro" id="IPR013758">
    <property type="entry name" value="Topo_IIA_A/C_ab"/>
</dbReference>
<evidence type="ECO:0000313" key="11">
    <source>
        <dbReference type="Proteomes" id="UP000886786"/>
    </source>
</evidence>
<dbReference type="SUPFAM" id="SSF101904">
    <property type="entry name" value="GyrA/ParC C-terminal domain-like"/>
    <property type="match status" value="1"/>
</dbReference>
<feature type="non-terminal residue" evidence="10">
    <location>
        <position position="1"/>
    </location>
</feature>
<dbReference type="InterPro" id="IPR006691">
    <property type="entry name" value="GyrA/parC_rep"/>
</dbReference>
<keyword evidence="4 6" id="KW-0238">DNA-binding</keyword>
<sequence length="556" mass="63642">DKKVDGISEVRDETDRNGLQIAIDLKKGANEDLIVNYLLKNTDMMISYNYNMVAIVNQRPMTLGVLQILDAYIAFQREVITRRTEFDLKVAKARMHILEGLIKALSILDEVIKVIRGSKNKANAIENLQTEFDFTKEQAEAIVNLQLYKLTNTDVTELEEEIKQREQEIAIWTEILENEEALKHVMKTELNLVKKEYATPRKTEIKDEVTEIKIDETSLIPKEDCIVVVTDEGYVKRVSTRSYSSSQEATGLKVTDHPIGIYEANTMDVLILFTSLGNFLYIPVYELPDLKWKDLGKHVSNIVKISSNEDILSSYLVKDFNEKVNFISITRKGMIKQTPLQELKVQRYSKPITLMKLKEGDRVINVTKAEEEIFITTHSGLGLRYKTEEVPVTSLRGSGVKAINLKDDTVASGQSFTDGDFLIVITDKGTAKRVKIDEFEITSRARKGVQVIRDVKTNPYHIIDAFVVTHKDEIGILTDEITYYKVTSFPICDRYQTGTQVTKDKIHKAFTKTEITENKKETKEEKKEEPKQEEISLEKVDEQIMTIDDFLDDFNN</sequence>
<evidence type="ECO:0000259" key="9">
    <source>
        <dbReference type="PROSITE" id="PS52040"/>
    </source>
</evidence>
<feature type="domain" description="Topo IIA-type catalytic" evidence="9">
    <location>
        <begin position="1"/>
        <end position="217"/>
    </location>
</feature>
<dbReference type="Gene3D" id="3.90.199.10">
    <property type="entry name" value="Topoisomerase II, domain 5"/>
    <property type="match status" value="1"/>
</dbReference>
<feature type="coiled-coil region" evidence="7">
    <location>
        <begin position="125"/>
        <end position="175"/>
    </location>
</feature>
<dbReference type="GO" id="GO:0006265">
    <property type="term" value="P:DNA topological change"/>
    <property type="evidence" value="ECO:0007669"/>
    <property type="project" value="InterPro"/>
</dbReference>
<protein>
    <recommendedName>
        <fullName evidence="2">DNA topoisomerase (ATP-hydrolyzing)</fullName>
        <ecNumber evidence="2">5.6.2.2</ecNumber>
    </recommendedName>
</protein>
<comment type="caution">
    <text evidence="6">Lacks conserved residue(s) required for the propagation of feature annotation.</text>
</comment>
<dbReference type="PANTHER" id="PTHR43493:SF9">
    <property type="entry name" value="DNA TOPOISOMERASE 4 SUBUNIT A"/>
    <property type="match status" value="1"/>
</dbReference>
<dbReference type="SMART" id="SM00434">
    <property type="entry name" value="TOP4c"/>
    <property type="match status" value="1"/>
</dbReference>
<dbReference type="FunFam" id="1.10.268.10:FF:000001">
    <property type="entry name" value="DNA gyrase subunit A"/>
    <property type="match status" value="1"/>
</dbReference>
<evidence type="ECO:0000256" key="4">
    <source>
        <dbReference type="ARBA" id="ARBA00023125"/>
    </source>
</evidence>
<dbReference type="GO" id="GO:0034335">
    <property type="term" value="F:DNA negative supercoiling activity"/>
    <property type="evidence" value="ECO:0007669"/>
    <property type="project" value="UniProtKB-ARBA"/>
</dbReference>
<comment type="caution">
    <text evidence="10">The sequence shown here is derived from an EMBL/GenBank/DDBJ whole genome shotgun (WGS) entry which is preliminary data.</text>
</comment>
<dbReference type="PROSITE" id="PS52040">
    <property type="entry name" value="TOPO_IIA"/>
    <property type="match status" value="1"/>
</dbReference>
<dbReference type="InterPro" id="IPR050220">
    <property type="entry name" value="Type_II_DNA_Topoisomerases"/>
</dbReference>
<dbReference type="Pfam" id="PF03989">
    <property type="entry name" value="DNA_gyraseA_C"/>
    <property type="match status" value="5"/>
</dbReference>
<comment type="catalytic activity">
    <reaction evidence="1">
        <text>ATP-dependent breakage, passage and rejoining of double-stranded DNA.</text>
        <dbReference type="EC" id="5.6.2.2"/>
    </reaction>
</comment>
<evidence type="ECO:0000313" key="10">
    <source>
        <dbReference type="EMBL" id="HIQ91289.1"/>
    </source>
</evidence>
<dbReference type="EC" id="5.6.2.2" evidence="2"/>
<evidence type="ECO:0000256" key="6">
    <source>
        <dbReference type="PROSITE-ProRule" id="PRU01384"/>
    </source>
</evidence>
<dbReference type="InterPro" id="IPR035516">
    <property type="entry name" value="Gyrase/topoIV_suA_C"/>
</dbReference>
<gene>
    <name evidence="10" type="ORF">IAB27_06695</name>
</gene>